<feature type="domain" description="AMP-binding enzyme C-terminal" evidence="5">
    <location>
        <begin position="720"/>
        <end position="797"/>
    </location>
</feature>
<dbReference type="PANTHER" id="PTHR43201:SF8">
    <property type="entry name" value="ACYL-COA SYNTHETASE FAMILY MEMBER 3"/>
    <property type="match status" value="1"/>
</dbReference>
<evidence type="ECO:0000313" key="7">
    <source>
        <dbReference type="Proteomes" id="UP001176961"/>
    </source>
</evidence>
<evidence type="ECO:0000313" key="6">
    <source>
        <dbReference type="EMBL" id="CAJ0610438.1"/>
    </source>
</evidence>
<dbReference type="CDD" id="cd05941">
    <property type="entry name" value="MCS"/>
    <property type="match status" value="1"/>
</dbReference>
<dbReference type="Pfam" id="PF00501">
    <property type="entry name" value="AMP-binding"/>
    <property type="match status" value="1"/>
</dbReference>
<dbReference type="SUPFAM" id="SSF56801">
    <property type="entry name" value="Acetyl-CoA synthetase-like"/>
    <property type="match status" value="1"/>
</dbReference>
<sequence>MSLVKNLRSLTAAGPRAVVTWDKAERIQRNEEIWANPESIVHRLPEHYCRRYWENLLRDAKPVHYRPPVSRFYWDPVRKVEVEAENYPLLVLHPPEADEGLWGGEGVVKGWKESRPYTKKKVLPRHWVPRLYFPALKPAILYSEILNKHMKITVTERALRLIDQHFGLDYYILRTPEIDLASKLGNRLKREMLLTLANENYYPEDEEHHNYIKQKYAEFVIPAEEAEWVGLDLNEAARKQQMLEEQQVPEPMKYTFERELVARLQAGTDLIANEEEFAPKTEESKFGERLLGKYLNPVAKRLRIRVAFYMCLRPSACLWRTVVRRIASKEEHFAVRAGLYKDPQKILFVHDDQIVPYGDFMVRTGRYASLLNSKYDISKGDRVLCRTSKTLDSVALYMACLQIGAIYIPVNPAYTRHETKHYVKDSTPKLLVTCDENKDKTFEDTVPNVQHEKTLSAEAQSAPVVLDVENVESSDVACVCYTSGTTGLPKGAMLTHGSLAANAEALVHAWRFKQNDKLLHMLPFYHVHGMFISLNCSLFSHSTVVWREQFSIGDCLKWLPSSTVMMGVPTYYSRLLSTSELIRDVVPHMRLFVSGSAPLSTPIWEEFKSRTGHAILERYGMTEAQVICSNLYDDRRPGTVGKPIGDTKLRINDEGGIEIQSSSLFAGYWKNPKKTAEDFTEDGYFITGDIGAVDEDGFLRILGRCKDLVISGGYNVYPKEVEDCIDRLPDVKESAVIGVPHKDLGEAPVAVVAMSSEKFLDEEVMESKIIESLKEVLVKYKVPKRVVFLPELPRNTMAKIQKNVLREQYKHLCDK</sequence>
<comment type="caution">
    <text evidence="6">The sequence shown here is derived from an EMBL/GenBank/DDBJ whole genome shotgun (WGS) entry which is preliminary data.</text>
</comment>
<evidence type="ECO:0000259" key="4">
    <source>
        <dbReference type="Pfam" id="PF00501"/>
    </source>
</evidence>
<dbReference type="GO" id="GO:0031956">
    <property type="term" value="F:medium-chain fatty acid-CoA ligase activity"/>
    <property type="evidence" value="ECO:0007669"/>
    <property type="project" value="TreeGrafter"/>
</dbReference>
<dbReference type="GO" id="GO:1990904">
    <property type="term" value="C:ribonucleoprotein complex"/>
    <property type="evidence" value="ECO:0007669"/>
    <property type="project" value="UniProtKB-KW"/>
</dbReference>
<dbReference type="InterPro" id="IPR000873">
    <property type="entry name" value="AMP-dep_synth/lig_dom"/>
</dbReference>
<feature type="domain" description="AMP-dependent synthetase/ligase" evidence="4">
    <location>
        <begin position="341"/>
        <end position="669"/>
    </location>
</feature>
<dbReference type="EMBL" id="CATQJL010000326">
    <property type="protein sequence ID" value="CAJ0610438.1"/>
    <property type="molecule type" value="Genomic_DNA"/>
</dbReference>
<comment type="similarity">
    <text evidence="1">Belongs to the ATP-dependent AMP-binding enzyme family.</text>
</comment>
<dbReference type="InterPro" id="IPR034704">
    <property type="entry name" value="Ribosomal_bL28/bL31-like_sf"/>
</dbReference>
<dbReference type="SUPFAM" id="SSF143800">
    <property type="entry name" value="L28p-like"/>
    <property type="match status" value="1"/>
</dbReference>
<name>A0AA36HH11_CYLNA</name>
<dbReference type="Gene3D" id="3.30.300.30">
    <property type="match status" value="1"/>
</dbReference>
<keyword evidence="2" id="KW-0689">Ribosomal protein</keyword>
<dbReference type="GO" id="GO:0005840">
    <property type="term" value="C:ribosome"/>
    <property type="evidence" value="ECO:0007669"/>
    <property type="project" value="UniProtKB-KW"/>
</dbReference>
<protein>
    <recommendedName>
        <fullName evidence="8">39S ribosomal protein L28, mitochondrial</fullName>
    </recommendedName>
</protein>
<evidence type="ECO:0000259" key="5">
    <source>
        <dbReference type="Pfam" id="PF13193"/>
    </source>
</evidence>
<dbReference type="InterPro" id="IPR042099">
    <property type="entry name" value="ANL_N_sf"/>
</dbReference>
<gene>
    <name evidence="6" type="ORF">CYNAS_LOCUS22421</name>
</gene>
<dbReference type="InterPro" id="IPR020845">
    <property type="entry name" value="AMP-binding_CS"/>
</dbReference>
<dbReference type="AlphaFoldDB" id="A0AA36HH11"/>
<keyword evidence="7" id="KW-1185">Reference proteome</keyword>
<evidence type="ECO:0000256" key="3">
    <source>
        <dbReference type="ARBA" id="ARBA00023274"/>
    </source>
</evidence>
<dbReference type="Gene3D" id="3.40.50.12780">
    <property type="entry name" value="N-terminal domain of ligase-like"/>
    <property type="match status" value="1"/>
</dbReference>
<accession>A0AA36HH11</accession>
<proteinExistence type="inferred from homology"/>
<reference evidence="6" key="1">
    <citation type="submission" date="2023-07" db="EMBL/GenBank/DDBJ databases">
        <authorList>
            <consortium name="CYATHOMIX"/>
        </authorList>
    </citation>
    <scope>NUCLEOTIDE SEQUENCE</scope>
    <source>
        <strain evidence="6">N/A</strain>
    </source>
</reference>
<organism evidence="6 7">
    <name type="scientific">Cylicocyclus nassatus</name>
    <name type="common">Nematode worm</name>
    <dbReference type="NCBI Taxonomy" id="53992"/>
    <lineage>
        <taxon>Eukaryota</taxon>
        <taxon>Metazoa</taxon>
        <taxon>Ecdysozoa</taxon>
        <taxon>Nematoda</taxon>
        <taxon>Chromadorea</taxon>
        <taxon>Rhabditida</taxon>
        <taxon>Rhabditina</taxon>
        <taxon>Rhabditomorpha</taxon>
        <taxon>Strongyloidea</taxon>
        <taxon>Strongylidae</taxon>
        <taxon>Cylicocyclus</taxon>
    </lineage>
</organism>
<evidence type="ECO:0000256" key="2">
    <source>
        <dbReference type="ARBA" id="ARBA00022980"/>
    </source>
</evidence>
<dbReference type="InterPro" id="IPR025110">
    <property type="entry name" value="AMP-bd_C"/>
</dbReference>
<evidence type="ECO:0008006" key="8">
    <source>
        <dbReference type="Google" id="ProtNLM"/>
    </source>
</evidence>
<dbReference type="Pfam" id="PF13193">
    <property type="entry name" value="AMP-binding_C"/>
    <property type="match status" value="1"/>
</dbReference>
<dbReference type="NCBIfam" id="NF005702">
    <property type="entry name" value="PRK07514.1"/>
    <property type="match status" value="1"/>
</dbReference>
<dbReference type="PROSITE" id="PS00455">
    <property type="entry name" value="AMP_BINDING"/>
    <property type="match status" value="1"/>
</dbReference>
<dbReference type="PANTHER" id="PTHR43201">
    <property type="entry name" value="ACYL-COA SYNTHETASE"/>
    <property type="match status" value="1"/>
</dbReference>
<keyword evidence="3" id="KW-0687">Ribonucleoprotein</keyword>
<evidence type="ECO:0000256" key="1">
    <source>
        <dbReference type="ARBA" id="ARBA00006432"/>
    </source>
</evidence>
<dbReference type="Proteomes" id="UP001176961">
    <property type="component" value="Unassembled WGS sequence"/>
</dbReference>
<dbReference type="InterPro" id="IPR045851">
    <property type="entry name" value="AMP-bd_C_sf"/>
</dbReference>
<dbReference type="GO" id="GO:0006631">
    <property type="term" value="P:fatty acid metabolic process"/>
    <property type="evidence" value="ECO:0007669"/>
    <property type="project" value="TreeGrafter"/>
</dbReference>